<dbReference type="Pfam" id="PF04339">
    <property type="entry name" value="FemAB_like"/>
    <property type="match status" value="1"/>
</dbReference>
<protein>
    <submittedName>
        <fullName evidence="1">GNAT family N-acetyltransferase</fullName>
    </submittedName>
</protein>
<comment type="caution">
    <text evidence="1">The sequence shown here is derived from an EMBL/GenBank/DDBJ whole genome shotgun (WGS) entry which is preliminary data.</text>
</comment>
<dbReference type="AlphaFoldDB" id="A0A520MUI6"/>
<organism evidence="1 2">
    <name type="scientific">SAR86 cluster bacterium</name>
    <dbReference type="NCBI Taxonomy" id="2030880"/>
    <lineage>
        <taxon>Bacteria</taxon>
        <taxon>Pseudomonadati</taxon>
        <taxon>Pseudomonadota</taxon>
        <taxon>Gammaproteobacteria</taxon>
        <taxon>SAR86 cluster</taxon>
    </lineage>
</organism>
<dbReference type="InterPro" id="IPR016181">
    <property type="entry name" value="Acyl_CoA_acyltransferase"/>
</dbReference>
<keyword evidence="1" id="KW-0808">Transferase</keyword>
<dbReference type="EMBL" id="SHBL01000002">
    <property type="protein sequence ID" value="RZO24885.1"/>
    <property type="molecule type" value="Genomic_DNA"/>
</dbReference>
<name>A0A520MUI6_9GAMM</name>
<gene>
    <name evidence="1" type="ORF">EVA99_00515</name>
</gene>
<evidence type="ECO:0000313" key="2">
    <source>
        <dbReference type="Proteomes" id="UP000320146"/>
    </source>
</evidence>
<dbReference type="GO" id="GO:0016740">
    <property type="term" value="F:transferase activity"/>
    <property type="evidence" value="ECO:0007669"/>
    <property type="project" value="UniProtKB-KW"/>
</dbReference>
<sequence length="362" mass="43052">MNFLVENNLNNSKKTFSEYHSGDPFSSYNFLNALQETNCLDSDSGWIAKCLNHTNGTTIPFFEKLNSQGEFVFDYAWANTFHQYGQAYYPKLVMSVPFTPVDGKRIIGPDDESRSEALAGLINHTEQNEYSSLHALFVEESQKDIFRKLNFIERLDCNYKWQNKSYRSFDDFLNQLTSRHRKNMKKERDYIKNLNIEFEQIEDIKEQDWKDFYLFYSITYAVRGQRPYLTSSFFQSIAELNPILVFAHKNGQRIAAALFFQYENKLYGRYWGTREPINYLHFECCYYQGIEMAIKMNCTEFDPGIQGHHKLKRGFEPAINSSFHWIVDERFREAIRNYCETESKQIRQYFEQSKDYLPFKNV</sequence>
<accession>A0A520MUI6</accession>
<dbReference type="SUPFAM" id="SSF55729">
    <property type="entry name" value="Acyl-CoA N-acyltransferases (Nat)"/>
    <property type="match status" value="1"/>
</dbReference>
<dbReference type="PANTHER" id="PTHR47017:SF1">
    <property type="entry name" value="ACYL-COA"/>
    <property type="match status" value="1"/>
</dbReference>
<dbReference type="PANTHER" id="PTHR47017">
    <property type="entry name" value="ACYL-COA"/>
    <property type="match status" value="1"/>
</dbReference>
<proteinExistence type="predicted"/>
<dbReference type="InterPro" id="IPR007434">
    <property type="entry name" value="FemAB-like"/>
</dbReference>
<dbReference type="Proteomes" id="UP000320146">
    <property type="component" value="Unassembled WGS sequence"/>
</dbReference>
<evidence type="ECO:0000313" key="1">
    <source>
        <dbReference type="EMBL" id="RZO24885.1"/>
    </source>
</evidence>
<dbReference type="Gene3D" id="3.40.630.30">
    <property type="match status" value="1"/>
</dbReference>
<reference evidence="1 2" key="1">
    <citation type="submission" date="2019-02" db="EMBL/GenBank/DDBJ databases">
        <title>Prokaryotic population dynamics and viral predation in marine succession experiment using metagenomics: the confinement effect.</title>
        <authorList>
            <person name="Haro-Moreno J.M."/>
            <person name="Rodriguez-Valera F."/>
            <person name="Lopez-Perez M."/>
        </authorList>
    </citation>
    <scope>NUCLEOTIDE SEQUENCE [LARGE SCALE GENOMIC DNA]</scope>
    <source>
        <strain evidence="1">MED-G166</strain>
    </source>
</reference>